<proteinExistence type="predicted"/>
<evidence type="ECO:0000256" key="2">
    <source>
        <dbReference type="ARBA" id="ARBA00023125"/>
    </source>
</evidence>
<evidence type="ECO:0000256" key="1">
    <source>
        <dbReference type="ARBA" id="ARBA00023015"/>
    </source>
</evidence>
<dbReference type="InterPro" id="IPR020449">
    <property type="entry name" value="Tscrpt_reg_AraC-type_HTH"/>
</dbReference>
<keyword evidence="6" id="KW-1185">Reference proteome</keyword>
<evidence type="ECO:0000256" key="3">
    <source>
        <dbReference type="ARBA" id="ARBA00023163"/>
    </source>
</evidence>
<dbReference type="PANTHER" id="PTHR43280:SF28">
    <property type="entry name" value="HTH-TYPE TRANSCRIPTIONAL ACTIVATOR RHAS"/>
    <property type="match status" value="1"/>
</dbReference>
<dbReference type="GO" id="GO:0003700">
    <property type="term" value="F:DNA-binding transcription factor activity"/>
    <property type="evidence" value="ECO:0007669"/>
    <property type="project" value="InterPro"/>
</dbReference>
<evidence type="ECO:0000259" key="4">
    <source>
        <dbReference type="PROSITE" id="PS01124"/>
    </source>
</evidence>
<dbReference type="InterPro" id="IPR009057">
    <property type="entry name" value="Homeodomain-like_sf"/>
</dbReference>
<dbReference type="Pfam" id="PF12833">
    <property type="entry name" value="HTH_18"/>
    <property type="match status" value="1"/>
</dbReference>
<dbReference type="SUPFAM" id="SSF46689">
    <property type="entry name" value="Homeodomain-like"/>
    <property type="match status" value="2"/>
</dbReference>
<dbReference type="PRINTS" id="PR00032">
    <property type="entry name" value="HTHARAC"/>
</dbReference>
<dbReference type="Gene3D" id="2.60.120.10">
    <property type="entry name" value="Jelly Rolls"/>
    <property type="match status" value="1"/>
</dbReference>
<feature type="domain" description="HTH araC/xylS-type" evidence="4">
    <location>
        <begin position="192"/>
        <end position="289"/>
    </location>
</feature>
<evidence type="ECO:0000313" key="5">
    <source>
        <dbReference type="EMBL" id="RDU23196.1"/>
    </source>
</evidence>
<dbReference type="Pfam" id="PF07883">
    <property type="entry name" value="Cupin_2"/>
    <property type="match status" value="1"/>
</dbReference>
<dbReference type="GO" id="GO:0043565">
    <property type="term" value="F:sequence-specific DNA binding"/>
    <property type="evidence" value="ECO:0007669"/>
    <property type="project" value="InterPro"/>
</dbReference>
<evidence type="ECO:0000313" key="6">
    <source>
        <dbReference type="Proteomes" id="UP000255036"/>
    </source>
</evidence>
<dbReference type="InterPro" id="IPR014710">
    <property type="entry name" value="RmlC-like_jellyroll"/>
</dbReference>
<dbReference type="EMBL" id="QRCT01000033">
    <property type="protein sequence ID" value="RDU23196.1"/>
    <property type="molecule type" value="Genomic_DNA"/>
</dbReference>
<dbReference type="AlphaFoldDB" id="A0A371AUF0"/>
<dbReference type="InterPro" id="IPR018060">
    <property type="entry name" value="HTH_AraC"/>
</dbReference>
<dbReference type="SMART" id="SM00342">
    <property type="entry name" value="HTH_ARAC"/>
    <property type="match status" value="1"/>
</dbReference>
<gene>
    <name evidence="5" type="ORF">DWV06_10875</name>
</gene>
<name>A0A371AUF0_9FIRM</name>
<protein>
    <submittedName>
        <fullName evidence="5">AraC family transcriptional regulator</fullName>
    </submittedName>
</protein>
<dbReference type="PROSITE" id="PS01124">
    <property type="entry name" value="HTH_ARAC_FAMILY_2"/>
    <property type="match status" value="1"/>
</dbReference>
<accession>A0A371AUF0</accession>
<dbReference type="OrthoDB" id="9791615at2"/>
<reference evidence="5 6" key="1">
    <citation type="submission" date="2018-07" db="EMBL/GenBank/DDBJ databases">
        <title>Anaerosacharophilus polymeroproducens gen. nov. sp. nov., an anaerobic bacterium isolated from salt field.</title>
        <authorList>
            <person name="Kim W."/>
            <person name="Yang S.-H."/>
            <person name="Oh J."/>
            <person name="Lee J.-H."/>
            <person name="Kwon K.K."/>
        </authorList>
    </citation>
    <scope>NUCLEOTIDE SEQUENCE [LARGE SCALE GENOMIC DNA]</scope>
    <source>
        <strain evidence="5 6">MCWD5</strain>
    </source>
</reference>
<keyword evidence="2" id="KW-0238">DNA-binding</keyword>
<dbReference type="Gene3D" id="1.10.10.60">
    <property type="entry name" value="Homeodomain-like"/>
    <property type="match status" value="2"/>
</dbReference>
<organism evidence="5 6">
    <name type="scientific">Anaerosacchariphilus polymeriproducens</name>
    <dbReference type="NCBI Taxonomy" id="1812858"/>
    <lineage>
        <taxon>Bacteria</taxon>
        <taxon>Bacillati</taxon>
        <taxon>Bacillota</taxon>
        <taxon>Clostridia</taxon>
        <taxon>Lachnospirales</taxon>
        <taxon>Lachnospiraceae</taxon>
        <taxon>Anaerosacchariphilus</taxon>
    </lineage>
</organism>
<dbReference type="Proteomes" id="UP000255036">
    <property type="component" value="Unassembled WGS sequence"/>
</dbReference>
<dbReference type="RefSeq" id="WP_115482217.1">
    <property type="nucleotide sequence ID" value="NZ_QRCT01000033.1"/>
</dbReference>
<dbReference type="InterPro" id="IPR037923">
    <property type="entry name" value="HTH-like"/>
</dbReference>
<dbReference type="PANTHER" id="PTHR43280">
    <property type="entry name" value="ARAC-FAMILY TRANSCRIPTIONAL REGULATOR"/>
    <property type="match status" value="1"/>
</dbReference>
<comment type="caution">
    <text evidence="5">The sequence shown here is derived from an EMBL/GenBank/DDBJ whole genome shotgun (WGS) entry which is preliminary data.</text>
</comment>
<keyword evidence="3" id="KW-0804">Transcription</keyword>
<dbReference type="InterPro" id="IPR013096">
    <property type="entry name" value="Cupin_2"/>
</dbReference>
<sequence length="295" mass="34442">MNTLGSKFDLLEKAKHGDVLFPLVQYIGSFHSINPSLPLHWHPEIEFTKVLSGKAIYSIDLNELDVEEGDIIFIQPNLLHSAKIKRKETMTSESFVFHLNLLGISSADVCSIRYFLPIMEGTVRIPNIIKKSHPSYTKLEQLFTKLSNCYTLHENGYELEIKAILFQLIHLLFRQQLTHDTVSTITHSERMKIIFQFIHTHYSEEISIETLSEHCNISPSHFMHYFKEKVGLTFNQYLNNYRLQQAGLLLHHNSDIADVAYSCGFNNLSYFYKRFKNYYSITPREYLLSFHKADR</sequence>
<dbReference type="SUPFAM" id="SSF51215">
    <property type="entry name" value="Regulatory protein AraC"/>
    <property type="match status" value="1"/>
</dbReference>
<keyword evidence="1" id="KW-0805">Transcription regulation</keyword>